<protein>
    <submittedName>
        <fullName evidence="4">dCTP deaminase</fullName>
    </submittedName>
</protein>
<gene>
    <name evidence="4" type="ORF">A2478_05015</name>
</gene>
<organism evidence="4 5">
    <name type="scientific">Candidatus Falkowbacteria bacterium RIFOXYC2_FULL_36_12</name>
    <dbReference type="NCBI Taxonomy" id="1798002"/>
    <lineage>
        <taxon>Bacteria</taxon>
        <taxon>Candidatus Falkowiibacteriota</taxon>
    </lineage>
</organism>
<dbReference type="Pfam" id="PF22769">
    <property type="entry name" value="DCD"/>
    <property type="match status" value="1"/>
</dbReference>
<accession>A0A1F5SYL7</accession>
<dbReference type="Gene3D" id="2.70.40.10">
    <property type="match status" value="1"/>
</dbReference>
<evidence type="ECO:0000313" key="5">
    <source>
        <dbReference type="Proteomes" id="UP000179001"/>
    </source>
</evidence>
<evidence type="ECO:0000256" key="2">
    <source>
        <dbReference type="ARBA" id="ARBA00023080"/>
    </source>
</evidence>
<dbReference type="STRING" id="1798002.A2478_05015"/>
<dbReference type="GO" id="GO:0008829">
    <property type="term" value="F:dCTP deaminase activity"/>
    <property type="evidence" value="ECO:0007669"/>
    <property type="project" value="InterPro"/>
</dbReference>
<keyword evidence="1" id="KW-0378">Hydrolase</keyword>
<keyword evidence="2" id="KW-0546">Nucleotide metabolism</keyword>
<dbReference type="GO" id="GO:0006229">
    <property type="term" value="P:dUTP biosynthetic process"/>
    <property type="evidence" value="ECO:0007669"/>
    <property type="project" value="InterPro"/>
</dbReference>
<dbReference type="NCBIfam" id="TIGR02274">
    <property type="entry name" value="dCTP_deam"/>
    <property type="match status" value="1"/>
</dbReference>
<dbReference type="Proteomes" id="UP000179001">
    <property type="component" value="Unassembled WGS sequence"/>
</dbReference>
<dbReference type="PANTHER" id="PTHR42680">
    <property type="entry name" value="DCTP DEAMINASE"/>
    <property type="match status" value="1"/>
</dbReference>
<dbReference type="InterPro" id="IPR033704">
    <property type="entry name" value="dUTPase_trimeric"/>
</dbReference>
<dbReference type="PANTHER" id="PTHR42680:SF3">
    <property type="entry name" value="DCTP DEAMINASE"/>
    <property type="match status" value="1"/>
</dbReference>
<proteinExistence type="predicted"/>
<dbReference type="InterPro" id="IPR011962">
    <property type="entry name" value="dCTP_deaminase"/>
</dbReference>
<reference evidence="4 5" key="1">
    <citation type="journal article" date="2016" name="Nat. Commun.">
        <title>Thousands of microbial genomes shed light on interconnected biogeochemical processes in an aquifer system.</title>
        <authorList>
            <person name="Anantharaman K."/>
            <person name="Brown C.T."/>
            <person name="Hug L.A."/>
            <person name="Sharon I."/>
            <person name="Castelle C.J."/>
            <person name="Probst A.J."/>
            <person name="Thomas B.C."/>
            <person name="Singh A."/>
            <person name="Wilkins M.J."/>
            <person name="Karaoz U."/>
            <person name="Brodie E.L."/>
            <person name="Williams K.H."/>
            <person name="Hubbard S.S."/>
            <person name="Banfield J.F."/>
        </authorList>
    </citation>
    <scope>NUCLEOTIDE SEQUENCE [LARGE SCALE GENOMIC DNA]</scope>
</reference>
<dbReference type="AlphaFoldDB" id="A0A1F5SYL7"/>
<dbReference type="CDD" id="cd07557">
    <property type="entry name" value="trimeric_dUTPase"/>
    <property type="match status" value="1"/>
</dbReference>
<dbReference type="EMBL" id="MFGJ01000007">
    <property type="protein sequence ID" value="OGF31815.1"/>
    <property type="molecule type" value="Genomic_DNA"/>
</dbReference>
<dbReference type="SUPFAM" id="SSF51283">
    <property type="entry name" value="dUTPase-like"/>
    <property type="match status" value="1"/>
</dbReference>
<sequence length="216" mass="24457">MPILTKKQIEEKISRGEIVFEPALDAFQTQPASVDLRIGWSFYIPYTWKYCEKGRIAVVADHMDYSTTHENFQLIKLKPGQYFEILPGEMVIASTLEKINLNAGNLSGVIHPRSSASRRGLAIESGVVNPNFTGYLTIPMVNQSHHVIKIYPGERLCQILFHELTAEINKEESKTHGLSEDKYQSSTPYNMDSKLDPQEEIDFLKSGNIDGLKKKL</sequence>
<evidence type="ECO:0000256" key="3">
    <source>
        <dbReference type="SAM" id="MobiDB-lite"/>
    </source>
</evidence>
<evidence type="ECO:0000313" key="4">
    <source>
        <dbReference type="EMBL" id="OGF31815.1"/>
    </source>
</evidence>
<evidence type="ECO:0000256" key="1">
    <source>
        <dbReference type="ARBA" id="ARBA00022801"/>
    </source>
</evidence>
<name>A0A1F5SYL7_9BACT</name>
<feature type="region of interest" description="Disordered" evidence="3">
    <location>
        <begin position="171"/>
        <end position="197"/>
    </location>
</feature>
<comment type="caution">
    <text evidence="4">The sequence shown here is derived from an EMBL/GenBank/DDBJ whole genome shotgun (WGS) entry which is preliminary data.</text>
</comment>
<feature type="compositionally biased region" description="Basic and acidic residues" evidence="3">
    <location>
        <begin position="171"/>
        <end position="183"/>
    </location>
</feature>
<dbReference type="InterPro" id="IPR036157">
    <property type="entry name" value="dUTPase-like_sf"/>
</dbReference>